<dbReference type="RefSeq" id="WP_336822883.1">
    <property type="nucleotide sequence ID" value="NZ_JBHTLT010000036.1"/>
</dbReference>
<proteinExistence type="predicted"/>
<keyword evidence="2" id="KW-1185">Reference proteome</keyword>
<gene>
    <name evidence="1" type="ORF">ACFQ38_07570</name>
</gene>
<organism evidence="1 2">
    <name type="scientific">Sporosarcina contaminans</name>
    <dbReference type="NCBI Taxonomy" id="633403"/>
    <lineage>
        <taxon>Bacteria</taxon>
        <taxon>Bacillati</taxon>
        <taxon>Bacillota</taxon>
        <taxon>Bacilli</taxon>
        <taxon>Bacillales</taxon>
        <taxon>Caryophanaceae</taxon>
        <taxon>Sporosarcina</taxon>
    </lineage>
</organism>
<sequence>MIIIYGTITEYMGTAYTGHGIAHKYDTLIASADRTIFLKCPPTHAISIMLNDAAAHFLKRGHDVDRFMNPANPERTDAIYVKDIGLFILQASYPVSAEPLELGGRHSVISFYDIYDEERLKDRNREIADSFYQAEVSVKKTLRSLSEAITIHDEWEQVNINRMMWDRHADLIDSLKKELFGTMKLHKESAVSHRLIGSLSSGGSHDFIPSITNRMKRRILMKGLSGSGKSTLLKALGKEAEERGVDVLYGWCGLDPNSVDLILFPELSVCLFDATKPHEYDPDGSADELLDLVPLCEEDKDADQKIEEISARYREKILDASGYMHAFAQAESRIRTLMDQAIVREKLDEKAKRLTSMIGL</sequence>
<evidence type="ECO:0008006" key="3">
    <source>
        <dbReference type="Google" id="ProtNLM"/>
    </source>
</evidence>
<evidence type="ECO:0000313" key="1">
    <source>
        <dbReference type="EMBL" id="MFD1204959.1"/>
    </source>
</evidence>
<dbReference type="Proteomes" id="UP001597231">
    <property type="component" value="Unassembled WGS sequence"/>
</dbReference>
<accession>A0ABW3TXA7</accession>
<reference evidence="2" key="1">
    <citation type="journal article" date="2019" name="Int. J. Syst. Evol. Microbiol.">
        <title>The Global Catalogue of Microorganisms (GCM) 10K type strain sequencing project: providing services to taxonomists for standard genome sequencing and annotation.</title>
        <authorList>
            <consortium name="The Broad Institute Genomics Platform"/>
            <consortium name="The Broad Institute Genome Sequencing Center for Infectious Disease"/>
            <person name="Wu L."/>
            <person name="Ma J."/>
        </authorList>
    </citation>
    <scope>NUCLEOTIDE SEQUENCE [LARGE SCALE GENOMIC DNA]</scope>
    <source>
        <strain evidence="2">CCUG 53915</strain>
    </source>
</reference>
<evidence type="ECO:0000313" key="2">
    <source>
        <dbReference type="Proteomes" id="UP001597231"/>
    </source>
</evidence>
<protein>
    <recommendedName>
        <fullName evidence="3">Nucleotide kinase</fullName>
    </recommendedName>
</protein>
<dbReference type="EMBL" id="JBHTLT010000036">
    <property type="protein sequence ID" value="MFD1204959.1"/>
    <property type="molecule type" value="Genomic_DNA"/>
</dbReference>
<dbReference type="SUPFAM" id="SSF52540">
    <property type="entry name" value="P-loop containing nucleoside triphosphate hydrolases"/>
    <property type="match status" value="2"/>
</dbReference>
<name>A0ABW3TXA7_9BACL</name>
<comment type="caution">
    <text evidence="1">The sequence shown here is derived from an EMBL/GenBank/DDBJ whole genome shotgun (WGS) entry which is preliminary data.</text>
</comment>
<dbReference type="InterPro" id="IPR027417">
    <property type="entry name" value="P-loop_NTPase"/>
</dbReference>